<sequence length="270" mass="29147">MSIPRRHFHDLPAQARQAIADKAGPVHAARTADGGLNSGIAAFIDTDHGMMFVKGIPTDHPQAPAQRREAAIAPHLPRACPRLYWHIEAAGWDLLGYEVLQGRHADYAPGSADLPLVAAAVQELQEITAPTDIPIKAAEQRWAAYAPPGTADLFAGDTLLHTDLAPHNVLVDDRAHIIDWAWPTRGAAWIDPAVLILRLLETGHSLASANTFAHRFPSWHSAPPAAVQAFAAANAAAWAEIAHADTTPWKTAMARHAADFHSHTLTIPHR</sequence>
<evidence type="ECO:0000313" key="2">
    <source>
        <dbReference type="Proteomes" id="UP000641386"/>
    </source>
</evidence>
<name>A0A919E395_9ACTN</name>
<dbReference type="SUPFAM" id="SSF56112">
    <property type="entry name" value="Protein kinase-like (PK-like)"/>
    <property type="match status" value="1"/>
</dbReference>
<dbReference type="RefSeq" id="WP_189907939.1">
    <property type="nucleotide sequence ID" value="NZ_BNBC01000070.1"/>
</dbReference>
<gene>
    <name evidence="1" type="ORF">GCM10014715_83090</name>
</gene>
<dbReference type="EMBL" id="BNBC01000070">
    <property type="protein sequence ID" value="GHF15158.1"/>
    <property type="molecule type" value="Genomic_DNA"/>
</dbReference>
<dbReference type="AlphaFoldDB" id="A0A919E395"/>
<protein>
    <recommendedName>
        <fullName evidence="3">Aminoglycoside phosphotransferase</fullName>
    </recommendedName>
</protein>
<proteinExistence type="predicted"/>
<evidence type="ECO:0008006" key="3">
    <source>
        <dbReference type="Google" id="ProtNLM"/>
    </source>
</evidence>
<evidence type="ECO:0000313" key="1">
    <source>
        <dbReference type="EMBL" id="GHF15158.1"/>
    </source>
</evidence>
<comment type="caution">
    <text evidence="1">The sequence shown here is derived from an EMBL/GenBank/DDBJ whole genome shotgun (WGS) entry which is preliminary data.</text>
</comment>
<organism evidence="1 2">
    <name type="scientific">Streptomyces spiralis</name>
    <dbReference type="NCBI Taxonomy" id="66376"/>
    <lineage>
        <taxon>Bacteria</taxon>
        <taxon>Bacillati</taxon>
        <taxon>Actinomycetota</taxon>
        <taxon>Actinomycetes</taxon>
        <taxon>Kitasatosporales</taxon>
        <taxon>Streptomycetaceae</taxon>
        <taxon>Streptomyces</taxon>
    </lineage>
</organism>
<dbReference type="Proteomes" id="UP000641386">
    <property type="component" value="Unassembled WGS sequence"/>
</dbReference>
<keyword evidence="2" id="KW-1185">Reference proteome</keyword>
<reference evidence="1" key="1">
    <citation type="journal article" date="2014" name="Int. J. Syst. Evol. Microbiol.">
        <title>Complete genome sequence of Corynebacterium casei LMG S-19264T (=DSM 44701T), isolated from a smear-ripened cheese.</title>
        <authorList>
            <consortium name="US DOE Joint Genome Institute (JGI-PGF)"/>
            <person name="Walter F."/>
            <person name="Albersmeier A."/>
            <person name="Kalinowski J."/>
            <person name="Ruckert C."/>
        </authorList>
    </citation>
    <scope>NUCLEOTIDE SEQUENCE</scope>
    <source>
        <strain evidence="1">JCM 3302</strain>
    </source>
</reference>
<dbReference type="InterPro" id="IPR011009">
    <property type="entry name" value="Kinase-like_dom_sf"/>
</dbReference>
<accession>A0A919E395</accession>
<reference evidence="1" key="2">
    <citation type="submission" date="2020-09" db="EMBL/GenBank/DDBJ databases">
        <authorList>
            <person name="Sun Q."/>
            <person name="Ohkuma M."/>
        </authorList>
    </citation>
    <scope>NUCLEOTIDE SEQUENCE</scope>
    <source>
        <strain evidence="1">JCM 3302</strain>
    </source>
</reference>